<keyword evidence="1" id="KW-1133">Transmembrane helix</keyword>
<organism evidence="2 3">
    <name type="scientific">Vagococcus intermedius</name>
    <dbReference type="NCBI Taxonomy" id="2991418"/>
    <lineage>
        <taxon>Bacteria</taxon>
        <taxon>Bacillati</taxon>
        <taxon>Bacillota</taxon>
        <taxon>Bacilli</taxon>
        <taxon>Lactobacillales</taxon>
        <taxon>Enterococcaceae</taxon>
        <taxon>Vagococcus</taxon>
    </lineage>
</organism>
<dbReference type="KEGG" id="vie:OL234_09260"/>
<accession>A0AAF0CUJ6</accession>
<protein>
    <submittedName>
        <fullName evidence="2">Uncharacterized protein</fullName>
    </submittedName>
</protein>
<keyword evidence="3" id="KW-1185">Reference proteome</keyword>
<keyword evidence="1" id="KW-0812">Transmembrane</keyword>
<feature type="transmembrane region" description="Helical" evidence="1">
    <location>
        <begin position="29"/>
        <end position="50"/>
    </location>
</feature>
<evidence type="ECO:0000313" key="3">
    <source>
        <dbReference type="Proteomes" id="UP001179647"/>
    </source>
</evidence>
<dbReference type="Proteomes" id="UP001179647">
    <property type="component" value="Chromosome"/>
</dbReference>
<gene>
    <name evidence="2" type="ORF">OL234_09260</name>
</gene>
<sequence length="84" mass="9806">MENEVTAFFILIISFVGSQMILERSSIKLSLISKVVISAISLVIVVYLSIKVFYTPYLFIVWLTFITSYCLKLTRSWMKKINRF</sequence>
<evidence type="ECO:0000313" key="2">
    <source>
        <dbReference type="EMBL" id="WEG73137.1"/>
    </source>
</evidence>
<keyword evidence="1" id="KW-0472">Membrane</keyword>
<dbReference type="AlphaFoldDB" id="A0AAF0CUJ6"/>
<dbReference type="RefSeq" id="WP_275468941.1">
    <property type="nucleotide sequence ID" value="NZ_CP110232.1"/>
</dbReference>
<name>A0AAF0CUJ6_9ENTE</name>
<evidence type="ECO:0000256" key="1">
    <source>
        <dbReference type="SAM" id="Phobius"/>
    </source>
</evidence>
<dbReference type="EMBL" id="CP110232">
    <property type="protein sequence ID" value="WEG73137.1"/>
    <property type="molecule type" value="Genomic_DNA"/>
</dbReference>
<proteinExistence type="predicted"/>
<feature type="transmembrane region" description="Helical" evidence="1">
    <location>
        <begin position="6"/>
        <end position="22"/>
    </location>
</feature>
<reference evidence="2" key="1">
    <citation type="submission" date="2022-10" db="EMBL/GenBank/DDBJ databases">
        <title>Vagococcus sp. isolated from poultry meat.</title>
        <authorList>
            <person name="Johansson P."/>
            <person name="Bjorkroth J."/>
        </authorList>
    </citation>
    <scope>NUCLEOTIDE SEQUENCE</scope>
    <source>
        <strain evidence="2">STAA11</strain>
    </source>
</reference>
<feature type="transmembrane region" description="Helical" evidence="1">
    <location>
        <begin position="56"/>
        <end position="74"/>
    </location>
</feature>